<dbReference type="KEGG" id="lvi:G7068_00075"/>
<dbReference type="Proteomes" id="UP000502677">
    <property type="component" value="Chromosome"/>
</dbReference>
<keyword evidence="2" id="KW-1185">Reference proteome</keyword>
<protein>
    <submittedName>
        <fullName evidence="1">Uncharacterized protein</fullName>
    </submittedName>
</protein>
<dbReference type="EMBL" id="CP049863">
    <property type="protein sequence ID" value="QIK61782.1"/>
    <property type="molecule type" value="Genomic_DNA"/>
</dbReference>
<evidence type="ECO:0000313" key="2">
    <source>
        <dbReference type="Proteomes" id="UP000502677"/>
    </source>
</evidence>
<dbReference type="AlphaFoldDB" id="A0A6G7XBA4"/>
<evidence type="ECO:0000313" key="1">
    <source>
        <dbReference type="EMBL" id="QIK61782.1"/>
    </source>
</evidence>
<reference evidence="1 2" key="1">
    <citation type="submission" date="2020-03" db="EMBL/GenBank/DDBJ databases">
        <title>Leucobacter sp. nov., isolated from beetles.</title>
        <authorList>
            <person name="Hyun D.-W."/>
            <person name="Bae J.-W."/>
        </authorList>
    </citation>
    <scope>NUCLEOTIDE SEQUENCE [LARGE SCALE GENOMIC DNA]</scope>
    <source>
        <strain evidence="1 2">HDW9C</strain>
    </source>
</reference>
<gene>
    <name evidence="1" type="ORF">G7068_00075</name>
</gene>
<name>A0A6G7XBA4_9MICO</name>
<sequence>MVKMEYKVTGYFAQLQSYGRGKALQGYDVKRMSIVLIARDGTGWFDNPALTVGKTSTRSTIFTY</sequence>
<dbReference type="RefSeq" id="WP_166287170.1">
    <property type="nucleotide sequence ID" value="NZ_CP049863.1"/>
</dbReference>
<proteinExistence type="predicted"/>
<accession>A0A6G7XBA4</accession>
<organism evidence="1 2">
    <name type="scientific">Leucobacter viscericola</name>
    <dbReference type="NCBI Taxonomy" id="2714935"/>
    <lineage>
        <taxon>Bacteria</taxon>
        <taxon>Bacillati</taxon>
        <taxon>Actinomycetota</taxon>
        <taxon>Actinomycetes</taxon>
        <taxon>Micrococcales</taxon>
        <taxon>Microbacteriaceae</taxon>
        <taxon>Leucobacter</taxon>
    </lineage>
</organism>